<evidence type="ECO:0000313" key="2">
    <source>
        <dbReference type="Proteomes" id="UP000001844"/>
    </source>
</evidence>
<dbReference type="OrthoDB" id="8807675at2"/>
<dbReference type="HOGENOM" id="CLU_096743_0_0_6"/>
<accession>D5BYW5</accession>
<reference evidence="2" key="1">
    <citation type="submission" date="2010-04" db="EMBL/GenBank/DDBJ databases">
        <title>Complete genome sequence of Nitrosococcus halophilus Nc4, a salt-adapted, aerobic obligate ammonia-oxidizing sulfur purple bacterium.</title>
        <authorList>
            <consortium name="US DOE Joint Genome Institute"/>
            <person name="Campbell M.A."/>
            <person name="Malfatti S.A."/>
            <person name="Chain P.S.G."/>
            <person name="Heidelberg J.F."/>
            <person name="Ward B.B."/>
            <person name="Klotz M.G."/>
        </authorList>
    </citation>
    <scope>NUCLEOTIDE SEQUENCE [LARGE SCALE GENOMIC DNA]</scope>
    <source>
        <strain evidence="2">Nc4</strain>
    </source>
</reference>
<dbReference type="STRING" id="472759.Nhal_1005"/>
<dbReference type="KEGG" id="nhl:Nhal_1005"/>
<keyword evidence="2" id="KW-1185">Reference proteome</keyword>
<dbReference type="AlphaFoldDB" id="D5BYW5"/>
<dbReference type="eggNOG" id="ENOG502Z89C">
    <property type="taxonomic scope" value="Bacteria"/>
</dbReference>
<dbReference type="Proteomes" id="UP000001844">
    <property type="component" value="Chromosome"/>
</dbReference>
<organism evidence="1 2">
    <name type="scientific">Nitrosococcus halophilus (strain Nc4)</name>
    <dbReference type="NCBI Taxonomy" id="472759"/>
    <lineage>
        <taxon>Bacteria</taxon>
        <taxon>Pseudomonadati</taxon>
        <taxon>Pseudomonadota</taxon>
        <taxon>Gammaproteobacteria</taxon>
        <taxon>Chromatiales</taxon>
        <taxon>Chromatiaceae</taxon>
        <taxon>Nitrosococcus</taxon>
    </lineage>
</organism>
<protein>
    <submittedName>
        <fullName evidence="1">Uncharacterized protein</fullName>
    </submittedName>
</protein>
<evidence type="ECO:0000313" key="1">
    <source>
        <dbReference type="EMBL" id="ADE14178.1"/>
    </source>
</evidence>
<proteinExistence type="predicted"/>
<dbReference type="EMBL" id="CP001798">
    <property type="protein sequence ID" value="ADE14178.1"/>
    <property type="molecule type" value="Genomic_DNA"/>
</dbReference>
<gene>
    <name evidence="1" type="ordered locus">Nhal_1005</name>
</gene>
<dbReference type="RefSeq" id="WP_013032070.1">
    <property type="nucleotide sequence ID" value="NC_013960.1"/>
</dbReference>
<name>D5BYW5_NITHN</name>
<sequence>MAGFLGSGDLYFNRKVSGVDQGWILLGNATKFAIQEQSEIKERPSRMRATYGQVLDTVPIKQPAQISVTLDDINKDNLALAFMGIVSDYSQSSGSVTDESVTGKHDVYVDLANRNVSSVVLTDDPMSETYVEGTDYEVNTRLGMLKILSTGNIADGAALLVDYDYGAISGNQVQGGAEPLIRGAFRLDGRNFADDSLVIVDVWEGTLAPSSEFDFLSEDFAPIELGGSMTTPSGKSEPYIVQTDVVLS</sequence>